<evidence type="ECO:0000313" key="3">
    <source>
        <dbReference type="Proteomes" id="UP000255355"/>
    </source>
</evidence>
<sequence>MASSPEARVLAAAFADDPLMAHIWPRSGRRHRVLADFWETRIEARRRRGIVDISRDGEDVVAVALWEPPNVVAPLVEPVTLLRTLGTAVPRAVRAIRLIDAARPETPHLYLGAVGTLPEYQGRGFATVLIRRRLAEFRTDGFLVSNTAGTVPFYEGLGFRRDGEITIGHGPTVFPMSYRPPTASGAEPDAQ</sequence>
<protein>
    <submittedName>
        <fullName evidence="2">Ribosomal protein S18 acetylase RimI-like enzyme</fullName>
    </submittedName>
</protein>
<organism evidence="2 3">
    <name type="scientific">Nocardia mexicana</name>
    <dbReference type="NCBI Taxonomy" id="279262"/>
    <lineage>
        <taxon>Bacteria</taxon>
        <taxon>Bacillati</taxon>
        <taxon>Actinomycetota</taxon>
        <taxon>Actinomycetes</taxon>
        <taxon>Mycobacteriales</taxon>
        <taxon>Nocardiaceae</taxon>
        <taxon>Nocardia</taxon>
    </lineage>
</organism>
<dbReference type="Gene3D" id="3.40.630.30">
    <property type="match status" value="1"/>
</dbReference>
<dbReference type="GO" id="GO:0016747">
    <property type="term" value="F:acyltransferase activity, transferring groups other than amino-acyl groups"/>
    <property type="evidence" value="ECO:0007669"/>
    <property type="project" value="InterPro"/>
</dbReference>
<dbReference type="InterPro" id="IPR016181">
    <property type="entry name" value="Acyl_CoA_acyltransferase"/>
</dbReference>
<proteinExistence type="predicted"/>
<dbReference type="Proteomes" id="UP000255355">
    <property type="component" value="Unassembled WGS sequence"/>
</dbReference>
<evidence type="ECO:0000259" key="1">
    <source>
        <dbReference type="PROSITE" id="PS51186"/>
    </source>
</evidence>
<dbReference type="PANTHER" id="PTHR42791:SF1">
    <property type="entry name" value="N-ACETYLTRANSFERASE DOMAIN-CONTAINING PROTEIN"/>
    <property type="match status" value="1"/>
</dbReference>
<dbReference type="RefSeq" id="WP_169814191.1">
    <property type="nucleotide sequence ID" value="NZ_QQAZ01000007.1"/>
</dbReference>
<dbReference type="GO" id="GO:0005840">
    <property type="term" value="C:ribosome"/>
    <property type="evidence" value="ECO:0007669"/>
    <property type="project" value="UniProtKB-KW"/>
</dbReference>
<dbReference type="SUPFAM" id="SSF55729">
    <property type="entry name" value="Acyl-CoA N-acyltransferases (Nat)"/>
    <property type="match status" value="1"/>
</dbReference>
<accession>A0A370H138</accession>
<keyword evidence="2" id="KW-0689">Ribosomal protein</keyword>
<feature type="domain" description="N-acetyltransferase" evidence="1">
    <location>
        <begin position="7"/>
        <end position="181"/>
    </location>
</feature>
<comment type="caution">
    <text evidence="2">The sequence shown here is derived from an EMBL/GenBank/DDBJ whole genome shotgun (WGS) entry which is preliminary data.</text>
</comment>
<dbReference type="CDD" id="cd04301">
    <property type="entry name" value="NAT_SF"/>
    <property type="match status" value="1"/>
</dbReference>
<dbReference type="STRING" id="1210089.GCA_001613165_00887"/>
<dbReference type="AlphaFoldDB" id="A0A370H138"/>
<gene>
    <name evidence="2" type="ORF">DFR68_107397</name>
</gene>
<dbReference type="EMBL" id="QQAZ01000007">
    <property type="protein sequence ID" value="RDI49269.1"/>
    <property type="molecule type" value="Genomic_DNA"/>
</dbReference>
<dbReference type="InterPro" id="IPR052523">
    <property type="entry name" value="Trichothecene_AcTrans"/>
</dbReference>
<dbReference type="InterPro" id="IPR000182">
    <property type="entry name" value="GNAT_dom"/>
</dbReference>
<keyword evidence="3" id="KW-1185">Reference proteome</keyword>
<name>A0A370H138_9NOCA</name>
<keyword evidence="2" id="KW-0687">Ribonucleoprotein</keyword>
<dbReference type="Pfam" id="PF13673">
    <property type="entry name" value="Acetyltransf_10"/>
    <property type="match status" value="1"/>
</dbReference>
<reference evidence="2 3" key="1">
    <citation type="submission" date="2018-07" db="EMBL/GenBank/DDBJ databases">
        <title>Genomic Encyclopedia of Type Strains, Phase IV (KMG-IV): sequencing the most valuable type-strain genomes for metagenomic binning, comparative biology and taxonomic classification.</title>
        <authorList>
            <person name="Goeker M."/>
        </authorList>
    </citation>
    <scope>NUCLEOTIDE SEQUENCE [LARGE SCALE GENOMIC DNA]</scope>
    <source>
        <strain evidence="2 3">DSM 44952</strain>
    </source>
</reference>
<evidence type="ECO:0000313" key="2">
    <source>
        <dbReference type="EMBL" id="RDI49269.1"/>
    </source>
</evidence>
<dbReference type="PANTHER" id="PTHR42791">
    <property type="entry name" value="GNAT FAMILY ACETYLTRANSFERASE"/>
    <property type="match status" value="1"/>
</dbReference>
<dbReference type="PROSITE" id="PS51186">
    <property type="entry name" value="GNAT"/>
    <property type="match status" value="1"/>
</dbReference>